<keyword evidence="2" id="KW-1185">Reference proteome</keyword>
<evidence type="ECO:0000313" key="1">
    <source>
        <dbReference type="EMBL" id="MFC4517811.1"/>
    </source>
</evidence>
<protein>
    <recommendedName>
        <fullName evidence="3">Beta-ketoacyl synthase C-terminal domain-containing protein</fullName>
    </recommendedName>
</protein>
<comment type="caution">
    <text evidence="1">The sequence shown here is derived from an EMBL/GenBank/DDBJ whole genome shotgun (WGS) entry which is preliminary data.</text>
</comment>
<name>A0ABV9BUY3_9ACTN</name>
<accession>A0ABV9BUY3</accession>
<reference evidence="2" key="1">
    <citation type="journal article" date="2019" name="Int. J. Syst. Evol. Microbiol.">
        <title>The Global Catalogue of Microorganisms (GCM) 10K type strain sequencing project: providing services to taxonomists for standard genome sequencing and annotation.</title>
        <authorList>
            <consortium name="The Broad Institute Genomics Platform"/>
            <consortium name="The Broad Institute Genome Sequencing Center for Infectious Disease"/>
            <person name="Wu L."/>
            <person name="Ma J."/>
        </authorList>
    </citation>
    <scope>NUCLEOTIDE SEQUENCE [LARGE SCALE GENOMIC DNA]</scope>
    <source>
        <strain evidence="2">CECT 8064</strain>
    </source>
</reference>
<evidence type="ECO:0000313" key="2">
    <source>
        <dbReference type="Proteomes" id="UP001595990"/>
    </source>
</evidence>
<dbReference type="EMBL" id="JBHSFS010000026">
    <property type="protein sequence ID" value="MFC4517811.1"/>
    <property type="molecule type" value="Genomic_DNA"/>
</dbReference>
<dbReference type="Proteomes" id="UP001595990">
    <property type="component" value="Unassembled WGS sequence"/>
</dbReference>
<sequence length="47" mass="4699">MVNVPEPGGGHEIDVIAGDPRPVRTDTVLGSSFGIGGQNAVLLLTAA</sequence>
<organism evidence="1 2">
    <name type="scientific">Streptomyces ehimensis</name>
    <dbReference type="NCBI Taxonomy" id="68195"/>
    <lineage>
        <taxon>Bacteria</taxon>
        <taxon>Bacillati</taxon>
        <taxon>Actinomycetota</taxon>
        <taxon>Actinomycetes</taxon>
        <taxon>Kitasatosporales</taxon>
        <taxon>Streptomycetaceae</taxon>
        <taxon>Streptomyces</taxon>
    </lineage>
</organism>
<dbReference type="RefSeq" id="WP_358241238.1">
    <property type="nucleotide sequence ID" value="NZ_JBHSFS010000026.1"/>
</dbReference>
<dbReference type="SUPFAM" id="SSF53901">
    <property type="entry name" value="Thiolase-like"/>
    <property type="match status" value="1"/>
</dbReference>
<dbReference type="InterPro" id="IPR016039">
    <property type="entry name" value="Thiolase-like"/>
</dbReference>
<proteinExistence type="predicted"/>
<gene>
    <name evidence="1" type="ORF">ACFPEN_33530</name>
</gene>
<evidence type="ECO:0008006" key="3">
    <source>
        <dbReference type="Google" id="ProtNLM"/>
    </source>
</evidence>